<feature type="domain" description="ABC transporter" evidence="12">
    <location>
        <begin position="485"/>
        <end position="730"/>
    </location>
</feature>
<dbReference type="OrthoDB" id="2563870at2759"/>
<feature type="compositionally biased region" description="Low complexity" evidence="10">
    <location>
        <begin position="740"/>
        <end position="756"/>
    </location>
</feature>
<evidence type="ECO:0000313" key="14">
    <source>
        <dbReference type="EMBL" id="OCF22349.1"/>
    </source>
</evidence>
<feature type="region of interest" description="Disordered" evidence="10">
    <location>
        <begin position="85"/>
        <end position="125"/>
    </location>
</feature>
<dbReference type="FunFam" id="1.20.1560.10:FF:000020">
    <property type="entry name" value="ABC metal ion transporter"/>
    <property type="match status" value="1"/>
</dbReference>
<dbReference type="PANTHER" id="PTHR24223:SF415">
    <property type="entry name" value="FI20190P1"/>
    <property type="match status" value="1"/>
</dbReference>
<dbReference type="GO" id="GO:0140359">
    <property type="term" value="F:ABC-type transporter activity"/>
    <property type="evidence" value="ECO:0007669"/>
    <property type="project" value="InterPro"/>
</dbReference>
<organism evidence="14">
    <name type="scientific">Kwoniella bestiolae CBS 10118</name>
    <dbReference type="NCBI Taxonomy" id="1296100"/>
    <lineage>
        <taxon>Eukaryota</taxon>
        <taxon>Fungi</taxon>
        <taxon>Dikarya</taxon>
        <taxon>Basidiomycota</taxon>
        <taxon>Agaricomycotina</taxon>
        <taxon>Tremellomycetes</taxon>
        <taxon>Tremellales</taxon>
        <taxon>Cryptococcaceae</taxon>
        <taxon>Kwoniella</taxon>
    </lineage>
</organism>
<keyword evidence="2" id="KW-0813">Transport</keyword>
<sequence length="2694" mass="301394">MTIPFWKPSPAPPAVFRGEPLPWSRANWLSKLLVHWIAPAVKVAWSRDINADDLYDLTPDLQTRLLGDELESNFLKRVPPSLRPKRYRLSKPRHSTSNLEASERTPLLSHQEEHGRSDSDQSGTTCFEDGEKYDRSLFKAIYLTVWKQWWWMIVVKLTAIGIRICLPQVMRILITQISLAHEWHKVIKNGQSTDGMIAPRSAGYMIGVGIGMWAMFTVAAVLLYYNFWRARLMGKMVGSALTAIISRKAKRLSGKSRIEMTNGRITTMVSVDSAFIDRATQQSNEIICLPVSIFVSIGILVWQIGYSAFVGLAVLLLTGPFKVWMFRYISSLRKSQNAIVDERVKLLSEILNNIRAVKLYAYETWFCEKIGMMRKKELKTFQQNNLIKSLMTSVVTFLPTLAAILTFITYAATGHKLTAAVIFPSLQYFSFLRTPIAILPEVLTNLSQGWVGVGRIGDLLRAEELENNLDINLDREFAIDVKGNFQFESIHSPEKGVPSQQSDQNEQQQIDKPFRLVDVDLKISKGALVCIVGRVGTGKTALLSGLINEMKRTEGYVGFGGTVSYVPQQAWVQSGSIRENITFSAEPHDVDLARVEEIIDACALRRDIDMWPHGDLTKIGERGITLSGGQRQRICIARAAYEKSDIVLLDDPLSAVDAHVGHHLLENCLLNGPLSDRTRILVTHHFDVLPKADSVLVMDRDEMGDGRIIQKGSFAELKQQEGIFKTMFDQYGGSGLPTMGSGELESTTTSETSSIDTSKKVKTDEIGESNKLILDEDKAEGTVASTVYYNYGRSIQSPFLITVCFVMLVLAQVASVFNSLFLGYWSENKFNGWDKTAYMSIYAGLGIAMAVFTWNASFLMSCAGIRASYNMFEKAWKGVMRSTTSWQDRTPTGRIINRLSKGQRLDLSGPKRSWAYSHVIALFAAFASIALVLYTYPWAVLVFVPVLAYDVLTILLFRQTTREYNRLMSILRSDIYTNLGEQLTGLPIIRAFRQQERFERKLEESVDIHFTSFSVYSWLGLRLSLASNFLVLAVVISGVLFRNSISASEFGVVLNYIMLTVSSELPDRSFVAKTIPRNTVERVHNYTELPSEAAPTFPSDPGPSHIWPKQGSISFENVKLRYRPELPLVLKGISFDIRPGEKIGVIGRTGAGKSSIAQALFRTVEICGGTIKVDETDIRSLGLDFLRQRLSIIPQDAFLFGGTVRDNIDPTGNFSDDRLNDALNLIHRDSHASSTLRDKLRLDTVVANEGSNFSAGEKQLLALLRAFVKGSKILLLDEATSSVDPETDALIQRMIQTEFNDLISIAHRLQTVAYYDRILVMDDGRIAEFDEPLTLLDNPFSIFRSLCDKKFILDWAAPSIMVAWSRGLEEDDLYDLTPELQARLVGDALEANYMARVPPSLRPDRYRFTQKSDQCFYDQSLFKAIYKTVWRPWWWMVLVKLVALGLRAYIPLMIKDLLTQISRAHEWYDAIMSGKATSQLEPPASVAYMVSIGFGMWLMIFLSSTMLFYANWRSKLTGKLMNPALASLISRKAMRLSGKSRTQMTDGKITTMVSVDTAFIDPAVDQSNETICTPAQIIASLTLLFWQLGWSASVGLAASDFDNQRYIRMTETLGLSAIMFKRISKIRRTQNEVVDERVRLLSEVLHNIRAVKLYAYEAWFGERISDMRLNELKKFQSNNIISSVTFIFYALMGNKLDAAVIFSSLQYFSNLQNPIAYLPEVLTTLSQAAAGITRINEMLQSDERDGEIEIDPAGPYAIDMEGDFQFEGLDAEIYEIPPSNKAKYCASYLKIPRTLARRLRFWRRQEDKGYIKIDAEPTVTTSNAEIEERFSLIDVDLKVPRGALVCIVGRVGTGKTALLSALTKEMKQTKGHVKFGGSLSYAPQQAWVLSGSVRDNITFFTDPEDVDLRKVERIIDACGLRADVEAWPDKDLTIIGERGVTLSGGQRQRLCVARAAYANGDIVLLDDPLSAVDAHVGHHLLDHCILNGPLSERTRVLVTHHLDVLPHADLVLVMDRAEDGNGRIIQQGSYADLISQEGIFQSLIEQYGAKSSDGNSAFKTMTETTETTDLTDGSEQDSHVVSSAEKEAQNLILPEDKAQGDVSSRVYRTYIASVRSAGLLMLAGVFLVSAQGATVLNIVFLGHWSEDKYPGLPQGGYTAIYAGLGVALALLTWGSIFTMFSAGIRASFHMFDKAWTGVMRSPTSWHDRTPTGRIINRLSKDIEILDDKIASTWYNVFSGTLSIVGVIALVLYTYPIAGLIFIPILYFDYLAVVFYLEISREINRLASTLRSHVYTNLGEQLAGMSVIRAFKRQDTFERRLERSLDEHLVSDLFLEKDSVKLIDIGLRYGIIMRESISAATFGVVLTYTLNSTSALGRLVGSLTDAIISMNTVERVQHYTDLPSEAPRQLPSDPLSATWPSEGKIDFKDVSMKYRPELPLVLRDVNFSVAPGEKIGIIGRTGSGKSSLMQVLFRLVELTGYRDEVEVDGSGGKVEIDGVDIRSLGLDTLRSGLSIIPQAPFLFSGTIRENIDPQGSNTDAELHDALNLIQGDPRVSASLKEKSKLDYMVVNQGSNFSAGERQLIALIRAMMKKSKILILDEATSSVDLETDSLIQKIIQNEFPNVTLLSIAHRIQTIMNYDKILIMDQGRVVDFDTPTRLYDNPGSIFRKLCDRSVDNRTNPLVERTFSQLMFYA</sequence>
<feature type="transmembrane region" description="Helical" evidence="11">
    <location>
        <begin position="389"/>
        <end position="411"/>
    </location>
</feature>
<feature type="domain" description="ABC transporter" evidence="12">
    <location>
        <begin position="2424"/>
        <end position="2672"/>
    </location>
</feature>
<feature type="region of interest" description="Disordered" evidence="10">
    <location>
        <begin position="740"/>
        <end position="760"/>
    </location>
</feature>
<gene>
    <name evidence="14" type="ORF">I302_07996</name>
</gene>
<evidence type="ECO:0000256" key="11">
    <source>
        <dbReference type="SAM" id="Phobius"/>
    </source>
</evidence>
<evidence type="ECO:0000256" key="7">
    <source>
        <dbReference type="ARBA" id="ARBA00022840"/>
    </source>
</evidence>
<dbReference type="PROSITE" id="PS50893">
    <property type="entry name" value="ABC_TRANSPORTER_2"/>
    <property type="match status" value="4"/>
</dbReference>
<dbReference type="Pfam" id="PF00005">
    <property type="entry name" value="ABC_tran"/>
    <property type="match status" value="4"/>
</dbReference>
<keyword evidence="7" id="KW-0067">ATP-binding</keyword>
<dbReference type="InterPro" id="IPR027417">
    <property type="entry name" value="P-loop_NTPase"/>
</dbReference>
<dbReference type="InterPro" id="IPR011527">
    <property type="entry name" value="ABC1_TM_dom"/>
</dbReference>
<dbReference type="SUPFAM" id="SSF52540">
    <property type="entry name" value="P-loop containing nucleoside triphosphate hydrolases"/>
    <property type="match status" value="4"/>
</dbReference>
<feature type="transmembrane region" description="Helical" evidence="11">
    <location>
        <begin position="310"/>
        <end position="329"/>
    </location>
</feature>
<dbReference type="FunFam" id="1.20.1560.10:FF:000013">
    <property type="entry name" value="ABC transporter C family member 2"/>
    <property type="match status" value="1"/>
</dbReference>
<feature type="domain" description="ABC transmembrane type-1" evidence="13">
    <location>
        <begin position="1434"/>
        <end position="1727"/>
    </location>
</feature>
<dbReference type="Pfam" id="PF00664">
    <property type="entry name" value="ABC_membrane"/>
    <property type="match status" value="4"/>
</dbReference>
<evidence type="ECO:0000256" key="8">
    <source>
        <dbReference type="ARBA" id="ARBA00022989"/>
    </source>
</evidence>
<reference evidence="14" key="2">
    <citation type="submission" date="2014-01" db="EMBL/GenBank/DDBJ databases">
        <title>Evolution of pathogenesis and genome organization in the Tremellales.</title>
        <authorList>
            <person name="Cuomo C."/>
            <person name="Litvintseva A."/>
            <person name="Heitman J."/>
            <person name="Chen Y."/>
            <person name="Sun S."/>
            <person name="Springer D."/>
            <person name="Dromer F."/>
            <person name="Young S."/>
            <person name="Zeng Q."/>
            <person name="Chapman S."/>
            <person name="Gujja S."/>
            <person name="Saif S."/>
            <person name="Birren B."/>
        </authorList>
    </citation>
    <scope>NUCLEOTIDE SEQUENCE</scope>
    <source>
        <strain evidence="14">CBS 10118</strain>
    </source>
</reference>
<comment type="subcellular location">
    <subcellularLocation>
        <location evidence="1">Vacuole membrane</location>
        <topology evidence="1">Multi-pass membrane protein</topology>
    </subcellularLocation>
</comment>
<feature type="transmembrane region" description="Helical" evidence="11">
    <location>
        <begin position="1486"/>
        <end position="1510"/>
    </location>
</feature>
<dbReference type="STRING" id="1296100.A0A1B9FU97"/>
<evidence type="ECO:0000256" key="3">
    <source>
        <dbReference type="ARBA" id="ARBA00022554"/>
    </source>
</evidence>
<evidence type="ECO:0000259" key="13">
    <source>
        <dbReference type="PROSITE" id="PS50929"/>
    </source>
</evidence>
<dbReference type="FunFam" id="3.40.50.300:FF:000630">
    <property type="entry name" value="ATP-binding cassette (ABC) transporter, putative"/>
    <property type="match status" value="2"/>
</dbReference>
<keyword evidence="4 11" id="KW-0812">Transmembrane</keyword>
<keyword evidence="6" id="KW-0547">Nucleotide-binding</keyword>
<dbReference type="CDD" id="cd18597">
    <property type="entry name" value="ABC_6TM_YOR1_D1_like"/>
    <property type="match status" value="2"/>
</dbReference>
<dbReference type="FunFam" id="3.40.50.300:FF:000997">
    <property type="entry name" value="Multidrug resistance-associated protein 1"/>
    <property type="match status" value="2"/>
</dbReference>
<feature type="domain" description="ABC transmembrane type-1" evidence="13">
    <location>
        <begin position="150"/>
        <end position="448"/>
    </location>
</feature>
<feature type="compositionally biased region" description="Basic and acidic residues" evidence="10">
    <location>
        <begin position="110"/>
        <end position="119"/>
    </location>
</feature>
<evidence type="ECO:0000256" key="2">
    <source>
        <dbReference type="ARBA" id="ARBA00022448"/>
    </source>
</evidence>
<evidence type="ECO:0000259" key="12">
    <source>
        <dbReference type="PROSITE" id="PS50893"/>
    </source>
</evidence>
<dbReference type="SMART" id="SM00382">
    <property type="entry name" value="AAA"/>
    <property type="match status" value="4"/>
</dbReference>
<evidence type="ECO:0000256" key="9">
    <source>
        <dbReference type="ARBA" id="ARBA00023136"/>
    </source>
</evidence>
<dbReference type="GO" id="GO:0000329">
    <property type="term" value="C:fungal-type vacuole membrane"/>
    <property type="evidence" value="ECO:0007669"/>
    <property type="project" value="UniProtKB-ARBA"/>
</dbReference>
<evidence type="ECO:0000256" key="4">
    <source>
        <dbReference type="ARBA" id="ARBA00022692"/>
    </source>
</evidence>
<feature type="transmembrane region" description="Helical" evidence="11">
    <location>
        <begin position="2117"/>
        <end position="2140"/>
    </location>
</feature>
<dbReference type="InterPro" id="IPR017871">
    <property type="entry name" value="ABC_transporter-like_CS"/>
</dbReference>
<feature type="domain" description="ABC transmembrane type-1" evidence="13">
    <location>
        <begin position="2122"/>
        <end position="2328"/>
    </location>
</feature>
<evidence type="ECO:0000256" key="1">
    <source>
        <dbReference type="ARBA" id="ARBA00004128"/>
    </source>
</evidence>
<dbReference type="Gene3D" id="3.40.50.300">
    <property type="entry name" value="P-loop containing nucleotide triphosphate hydrolases"/>
    <property type="match status" value="4"/>
</dbReference>
<feature type="transmembrane region" description="Helical" evidence="11">
    <location>
        <begin position="286"/>
        <end position="304"/>
    </location>
</feature>
<dbReference type="GO" id="GO:0016887">
    <property type="term" value="F:ATP hydrolysis activity"/>
    <property type="evidence" value="ECO:0007669"/>
    <property type="project" value="InterPro"/>
</dbReference>
<keyword evidence="9 11" id="KW-0472">Membrane</keyword>
<evidence type="ECO:0008006" key="15">
    <source>
        <dbReference type="Google" id="ProtNLM"/>
    </source>
</evidence>
<accession>A0A1B9FU97</accession>
<dbReference type="InterPro" id="IPR036640">
    <property type="entry name" value="ABC1_TM_sf"/>
</dbReference>
<feature type="domain" description="ABC transporter" evidence="12">
    <location>
        <begin position="1813"/>
        <end position="2046"/>
    </location>
</feature>
<evidence type="ECO:0000256" key="6">
    <source>
        <dbReference type="ARBA" id="ARBA00022741"/>
    </source>
</evidence>
<dbReference type="VEuPathDB" id="FungiDB:I302_07996"/>
<feature type="transmembrane region" description="Helical" evidence="11">
    <location>
        <begin position="202"/>
        <end position="225"/>
    </location>
</feature>
<name>A0A1B9FU97_9TREE</name>
<dbReference type="EMBL" id="KI894025">
    <property type="protein sequence ID" value="OCF22349.1"/>
    <property type="molecule type" value="Genomic_DNA"/>
</dbReference>
<dbReference type="PANTHER" id="PTHR24223">
    <property type="entry name" value="ATP-BINDING CASSETTE SUB-FAMILY C"/>
    <property type="match status" value="1"/>
</dbReference>
<feature type="transmembrane region" description="Helical" evidence="11">
    <location>
        <begin position="841"/>
        <end position="865"/>
    </location>
</feature>
<feature type="transmembrane region" description="Helical" evidence="11">
    <location>
        <begin position="938"/>
        <end position="957"/>
    </location>
</feature>
<dbReference type="InterPro" id="IPR050173">
    <property type="entry name" value="ABC_transporter_C-like"/>
</dbReference>
<dbReference type="InterPro" id="IPR003593">
    <property type="entry name" value="AAA+_ATPase"/>
</dbReference>
<dbReference type="PROSITE" id="PS00211">
    <property type="entry name" value="ABC_TRANSPORTER_1"/>
    <property type="match status" value="4"/>
</dbReference>
<dbReference type="CDD" id="cd03244">
    <property type="entry name" value="ABCC_MRP_domain2"/>
    <property type="match status" value="2"/>
</dbReference>
<feature type="transmembrane region" description="Helical" evidence="11">
    <location>
        <begin position="914"/>
        <end position="932"/>
    </location>
</feature>
<keyword evidence="3" id="KW-0926">Vacuole</keyword>
<feature type="domain" description="ABC transporter" evidence="12">
    <location>
        <begin position="1113"/>
        <end position="1348"/>
    </location>
</feature>
<feature type="compositionally biased region" description="Basic residues" evidence="10">
    <location>
        <begin position="85"/>
        <end position="94"/>
    </location>
</feature>
<feature type="transmembrane region" description="Helical" evidence="11">
    <location>
        <begin position="1019"/>
        <end position="1041"/>
    </location>
</feature>
<protein>
    <recommendedName>
        <fullName evidence="15">Cadmium ion transporter</fullName>
    </recommendedName>
</protein>
<reference evidence="14" key="1">
    <citation type="submission" date="2013-07" db="EMBL/GenBank/DDBJ databases">
        <title>The Genome Sequence of Cryptococcus bestiolae CBS10118.</title>
        <authorList>
            <consortium name="The Broad Institute Genome Sequencing Platform"/>
            <person name="Cuomo C."/>
            <person name="Litvintseva A."/>
            <person name="Chen Y."/>
            <person name="Heitman J."/>
            <person name="Sun S."/>
            <person name="Springer D."/>
            <person name="Dromer F."/>
            <person name="Young S.K."/>
            <person name="Zeng Q."/>
            <person name="Gargeya S."/>
            <person name="Fitzgerald M."/>
            <person name="Abouelleil A."/>
            <person name="Alvarado L."/>
            <person name="Berlin A.M."/>
            <person name="Chapman S.B."/>
            <person name="Dewar J."/>
            <person name="Goldberg J."/>
            <person name="Griggs A."/>
            <person name="Gujja S."/>
            <person name="Hansen M."/>
            <person name="Howarth C."/>
            <person name="Imamovic A."/>
            <person name="Larimer J."/>
            <person name="McCowan C."/>
            <person name="Murphy C."/>
            <person name="Pearson M."/>
            <person name="Priest M."/>
            <person name="Roberts A."/>
            <person name="Saif S."/>
            <person name="Shea T."/>
            <person name="Sykes S."/>
            <person name="Wortman J."/>
            <person name="Nusbaum C."/>
            <person name="Birren B."/>
        </authorList>
    </citation>
    <scope>NUCLEOTIDE SEQUENCE [LARGE SCALE GENOMIC DNA]</scope>
    <source>
        <strain evidence="14">CBS 10118</strain>
    </source>
</reference>
<evidence type="ECO:0000256" key="5">
    <source>
        <dbReference type="ARBA" id="ARBA00022737"/>
    </source>
</evidence>
<dbReference type="Gene3D" id="1.20.1560.10">
    <property type="entry name" value="ABC transporter type 1, transmembrane domain"/>
    <property type="match status" value="4"/>
</dbReference>
<keyword evidence="5" id="KW-0677">Repeat</keyword>
<dbReference type="InterPro" id="IPR003439">
    <property type="entry name" value="ABC_transporter-like_ATP-bd"/>
</dbReference>
<feature type="domain" description="ABC transmembrane type-1" evidence="13">
    <location>
        <begin position="803"/>
        <end position="1063"/>
    </location>
</feature>
<dbReference type="CDD" id="cd03250">
    <property type="entry name" value="ABCC_MRP_domain1"/>
    <property type="match status" value="2"/>
</dbReference>
<feature type="transmembrane region" description="Helical" evidence="11">
    <location>
        <begin position="2233"/>
        <end position="2254"/>
    </location>
</feature>
<feature type="transmembrane region" description="Helical" evidence="11">
    <location>
        <begin position="2160"/>
        <end position="2184"/>
    </location>
</feature>
<dbReference type="GO" id="GO:0005524">
    <property type="term" value="F:ATP binding"/>
    <property type="evidence" value="ECO:0007669"/>
    <property type="project" value="UniProtKB-KW"/>
</dbReference>
<evidence type="ECO:0000256" key="10">
    <source>
        <dbReference type="SAM" id="MobiDB-lite"/>
    </source>
</evidence>
<dbReference type="PROSITE" id="PS50929">
    <property type="entry name" value="ABC_TM1F"/>
    <property type="match status" value="4"/>
</dbReference>
<keyword evidence="8 11" id="KW-1133">Transmembrane helix</keyword>
<proteinExistence type="predicted"/>
<feature type="transmembrane region" description="Helical" evidence="11">
    <location>
        <begin position="799"/>
        <end position="821"/>
    </location>
</feature>
<dbReference type="SUPFAM" id="SSF90123">
    <property type="entry name" value="ABC transporter transmembrane region"/>
    <property type="match status" value="4"/>
</dbReference>